<organism evidence="5">
    <name type="scientific">marine metagenome</name>
    <dbReference type="NCBI Taxonomy" id="408172"/>
    <lineage>
        <taxon>unclassified sequences</taxon>
        <taxon>metagenomes</taxon>
        <taxon>ecological metagenomes</taxon>
    </lineage>
</organism>
<dbReference type="SUPFAM" id="SSF52402">
    <property type="entry name" value="Adenine nucleotide alpha hydrolases-like"/>
    <property type="match status" value="1"/>
</dbReference>
<dbReference type="InterPro" id="IPR012255">
    <property type="entry name" value="ETF_b"/>
</dbReference>
<dbReference type="PANTHER" id="PTHR21294">
    <property type="entry name" value="ELECTRON TRANSFER FLAVOPROTEIN BETA-SUBUNIT"/>
    <property type="match status" value="1"/>
</dbReference>
<dbReference type="AlphaFoldDB" id="A0A383AF29"/>
<evidence type="ECO:0000313" key="5">
    <source>
        <dbReference type="EMBL" id="SVE06322.1"/>
    </source>
</evidence>
<dbReference type="InterPro" id="IPR014730">
    <property type="entry name" value="ETF_a/b_N"/>
</dbReference>
<evidence type="ECO:0000259" key="4">
    <source>
        <dbReference type="SMART" id="SM00893"/>
    </source>
</evidence>
<dbReference type="SMART" id="SM00893">
    <property type="entry name" value="ETF"/>
    <property type="match status" value="1"/>
</dbReference>
<accession>A0A383AF29</accession>
<keyword evidence="3" id="KW-0249">Electron transport</keyword>
<proteinExistence type="inferred from homology"/>
<gene>
    <name evidence="5" type="ORF">METZ01_LOCUS459176</name>
</gene>
<protein>
    <recommendedName>
        <fullName evidence="4">Electron transfer flavoprotein alpha/beta-subunit N-terminal domain-containing protein</fullName>
    </recommendedName>
</protein>
<dbReference type="PANTHER" id="PTHR21294:SF8">
    <property type="entry name" value="ELECTRON TRANSFER FLAVOPROTEIN SUBUNIT BETA"/>
    <property type="match status" value="1"/>
</dbReference>
<dbReference type="Gene3D" id="3.40.50.620">
    <property type="entry name" value="HUPs"/>
    <property type="match status" value="1"/>
</dbReference>
<comment type="similarity">
    <text evidence="1">Belongs to the ETF beta-subunit/FixA family.</text>
</comment>
<evidence type="ECO:0000256" key="1">
    <source>
        <dbReference type="ARBA" id="ARBA00007557"/>
    </source>
</evidence>
<dbReference type="Pfam" id="PF01012">
    <property type="entry name" value="ETF"/>
    <property type="match status" value="1"/>
</dbReference>
<feature type="non-terminal residue" evidence="5">
    <location>
        <position position="1"/>
    </location>
</feature>
<keyword evidence="2" id="KW-0813">Transport</keyword>
<dbReference type="GO" id="GO:0009055">
    <property type="term" value="F:electron transfer activity"/>
    <property type="evidence" value="ECO:0007669"/>
    <property type="project" value="InterPro"/>
</dbReference>
<evidence type="ECO:0000256" key="3">
    <source>
        <dbReference type="ARBA" id="ARBA00022982"/>
    </source>
</evidence>
<evidence type="ECO:0000256" key="2">
    <source>
        <dbReference type="ARBA" id="ARBA00022448"/>
    </source>
</evidence>
<sequence>YLKFRLNEYDEHALEEAVCLKEAGQAEEVVAFALDGEEVDKMLFGAMAKGADRAIKLTGTEAEGSCEAAALFAEALGTDYDLIMTGVQSVDDRDGMTGPILSSMLKVPCVSVVTRVEGRNSSVTVHKEYFGGLMAAFDIQLPAVLGIQAARQTPRYAPVSKVRQIQQSASIEEKTVGAVSTAVRSEVRSMAPPVKTGGAKMLGSVDELVKVLKEKGVA</sequence>
<name>A0A383AF29_9ZZZZ</name>
<reference evidence="5" key="1">
    <citation type="submission" date="2018-05" db="EMBL/GenBank/DDBJ databases">
        <authorList>
            <person name="Lanie J.A."/>
            <person name="Ng W.-L."/>
            <person name="Kazmierczak K.M."/>
            <person name="Andrzejewski T.M."/>
            <person name="Davidsen T.M."/>
            <person name="Wayne K.J."/>
            <person name="Tettelin H."/>
            <person name="Glass J.I."/>
            <person name="Rusch D."/>
            <person name="Podicherti R."/>
            <person name="Tsui H.-C.T."/>
            <person name="Winkler M.E."/>
        </authorList>
    </citation>
    <scope>NUCLEOTIDE SEQUENCE</scope>
</reference>
<dbReference type="EMBL" id="UINC01191599">
    <property type="protein sequence ID" value="SVE06322.1"/>
    <property type="molecule type" value="Genomic_DNA"/>
</dbReference>
<dbReference type="InterPro" id="IPR014729">
    <property type="entry name" value="Rossmann-like_a/b/a_fold"/>
</dbReference>
<feature type="domain" description="Electron transfer flavoprotein alpha/beta-subunit N-terminal" evidence="4">
    <location>
        <begin position="1"/>
        <end position="179"/>
    </location>
</feature>